<accession>A0AAE3HFB3</accession>
<dbReference type="RefSeq" id="WP_257532016.1">
    <property type="nucleotide sequence ID" value="NZ_JANKAS010000010.1"/>
</dbReference>
<dbReference type="InterPro" id="IPR000843">
    <property type="entry name" value="HTH_LacI"/>
</dbReference>
<evidence type="ECO:0000313" key="6">
    <source>
        <dbReference type="EMBL" id="MCR1899541.1"/>
    </source>
</evidence>
<dbReference type="PRINTS" id="PR00036">
    <property type="entry name" value="HTHLACI"/>
</dbReference>
<dbReference type="SUPFAM" id="SSF53822">
    <property type="entry name" value="Periplasmic binding protein-like I"/>
    <property type="match status" value="1"/>
</dbReference>
<dbReference type="GO" id="GO:0000976">
    <property type="term" value="F:transcription cis-regulatory region binding"/>
    <property type="evidence" value="ECO:0007669"/>
    <property type="project" value="TreeGrafter"/>
</dbReference>
<dbReference type="InterPro" id="IPR028082">
    <property type="entry name" value="Peripla_BP_I"/>
</dbReference>
<evidence type="ECO:0000256" key="4">
    <source>
        <dbReference type="ARBA" id="ARBA00023163"/>
    </source>
</evidence>
<evidence type="ECO:0000259" key="5">
    <source>
        <dbReference type="PROSITE" id="PS50932"/>
    </source>
</evidence>
<reference evidence="6" key="1">
    <citation type="submission" date="2022-07" db="EMBL/GenBank/DDBJ databases">
        <title>Enhanced cultured diversity of the mouse gut microbiota enables custom-made synthetic communities.</title>
        <authorList>
            <person name="Afrizal A."/>
        </authorList>
    </citation>
    <scope>NUCLEOTIDE SEQUENCE</scope>
    <source>
        <strain evidence="6">DSM 28593</strain>
    </source>
</reference>
<gene>
    <name evidence="6" type="ORF">NSA47_11140</name>
</gene>
<dbReference type="InterPro" id="IPR010982">
    <property type="entry name" value="Lambda_DNA-bd_dom_sf"/>
</dbReference>
<keyword evidence="2" id="KW-0805">Transcription regulation</keyword>
<dbReference type="CDD" id="cd06267">
    <property type="entry name" value="PBP1_LacI_sugar_binding-like"/>
    <property type="match status" value="1"/>
</dbReference>
<dbReference type="InterPro" id="IPR001761">
    <property type="entry name" value="Peripla_BP/Lac1_sug-bd_dom"/>
</dbReference>
<keyword evidence="4" id="KW-0804">Transcription</keyword>
<evidence type="ECO:0000313" key="7">
    <source>
        <dbReference type="Proteomes" id="UP001205748"/>
    </source>
</evidence>
<dbReference type="EMBL" id="JANKAS010000010">
    <property type="protein sequence ID" value="MCR1899541.1"/>
    <property type="molecule type" value="Genomic_DNA"/>
</dbReference>
<dbReference type="PANTHER" id="PTHR30146:SF148">
    <property type="entry name" value="HTH-TYPE TRANSCRIPTIONAL REPRESSOR PURR-RELATED"/>
    <property type="match status" value="1"/>
</dbReference>
<dbReference type="Gene3D" id="1.10.260.40">
    <property type="entry name" value="lambda repressor-like DNA-binding domains"/>
    <property type="match status" value="1"/>
</dbReference>
<dbReference type="PANTHER" id="PTHR30146">
    <property type="entry name" value="LACI-RELATED TRANSCRIPTIONAL REPRESSOR"/>
    <property type="match status" value="1"/>
</dbReference>
<keyword evidence="1" id="KW-0678">Repressor</keyword>
<protein>
    <submittedName>
        <fullName evidence="6">LacI family transcriptional regulator</fullName>
    </submittedName>
</protein>
<comment type="caution">
    <text evidence="6">The sequence shown here is derived from an EMBL/GenBank/DDBJ whole genome shotgun (WGS) entry which is preliminary data.</text>
</comment>
<dbReference type="AlphaFoldDB" id="A0AAE3HFB3"/>
<dbReference type="Pfam" id="PF00356">
    <property type="entry name" value="LacI"/>
    <property type="match status" value="1"/>
</dbReference>
<keyword evidence="7" id="KW-1185">Reference proteome</keyword>
<dbReference type="SUPFAM" id="SSF47413">
    <property type="entry name" value="lambda repressor-like DNA-binding domains"/>
    <property type="match status" value="1"/>
</dbReference>
<name>A0AAE3HFB3_9FIRM</name>
<organism evidence="6 7">
    <name type="scientific">Irregularibacter muris</name>
    <dbReference type="NCBI Taxonomy" id="1796619"/>
    <lineage>
        <taxon>Bacteria</taxon>
        <taxon>Bacillati</taxon>
        <taxon>Bacillota</taxon>
        <taxon>Clostridia</taxon>
        <taxon>Eubacteriales</taxon>
        <taxon>Eubacteriaceae</taxon>
        <taxon>Irregularibacter</taxon>
    </lineage>
</organism>
<proteinExistence type="predicted"/>
<dbReference type="PROSITE" id="PS50932">
    <property type="entry name" value="HTH_LACI_2"/>
    <property type="match status" value="1"/>
</dbReference>
<dbReference type="Proteomes" id="UP001205748">
    <property type="component" value="Unassembled WGS sequence"/>
</dbReference>
<dbReference type="GO" id="GO:0003700">
    <property type="term" value="F:DNA-binding transcription factor activity"/>
    <property type="evidence" value="ECO:0007669"/>
    <property type="project" value="TreeGrafter"/>
</dbReference>
<sequence length="343" mass="38491">MANIREVAKKAGVSVATVSRVLNHPHTVSSPTMELVLATMEKMQYTPNGLARSLALNRSSTIALLIPNILNPLYPQVAKGIEDVAHQKGYNILLCNTEEKQDKEQDYVEMLLEKRVDGIILTASQLKEKDIQKIKNQNIPLVLIGRNIENMEANMVFTDYYMGAYQMTQHLIEIGYREIAHITGLKCQEESKEKLRGYERAIQEAGISLKNNWIIEGDNEIEGGYLGAKKLLRLKEPPQAIFAANDLMAIGAIDAIKSNGLTIPGDIAIVGFDDIKMASLVEPKLTTISQPVYKMGLIAARLLFESIESKHNEEEFNQKIFLQPKLMVRKSCGHEDRVREIFN</sequence>
<evidence type="ECO:0000256" key="2">
    <source>
        <dbReference type="ARBA" id="ARBA00023015"/>
    </source>
</evidence>
<dbReference type="Gene3D" id="3.40.50.2300">
    <property type="match status" value="2"/>
</dbReference>
<keyword evidence="3" id="KW-0238">DNA-binding</keyword>
<evidence type="ECO:0000256" key="1">
    <source>
        <dbReference type="ARBA" id="ARBA00022491"/>
    </source>
</evidence>
<dbReference type="SMART" id="SM00354">
    <property type="entry name" value="HTH_LACI"/>
    <property type="match status" value="1"/>
</dbReference>
<dbReference type="CDD" id="cd01392">
    <property type="entry name" value="HTH_LacI"/>
    <property type="match status" value="1"/>
</dbReference>
<dbReference type="Pfam" id="PF00532">
    <property type="entry name" value="Peripla_BP_1"/>
    <property type="match status" value="1"/>
</dbReference>
<dbReference type="PROSITE" id="PS00356">
    <property type="entry name" value="HTH_LACI_1"/>
    <property type="match status" value="1"/>
</dbReference>
<feature type="domain" description="HTH lacI-type" evidence="5">
    <location>
        <begin position="2"/>
        <end position="56"/>
    </location>
</feature>
<evidence type="ECO:0000256" key="3">
    <source>
        <dbReference type="ARBA" id="ARBA00023125"/>
    </source>
</evidence>